<dbReference type="EMBL" id="JAAGVY010000023">
    <property type="protein sequence ID" value="NEN24302.1"/>
    <property type="molecule type" value="Genomic_DNA"/>
</dbReference>
<evidence type="ECO:0000313" key="2">
    <source>
        <dbReference type="Proteomes" id="UP000486602"/>
    </source>
</evidence>
<comment type="caution">
    <text evidence="1">The sequence shown here is derived from an EMBL/GenBank/DDBJ whole genome shotgun (WGS) entry which is preliminary data.</text>
</comment>
<organism evidence="1 2">
    <name type="scientific">Cryomorpha ignava</name>
    <dbReference type="NCBI Taxonomy" id="101383"/>
    <lineage>
        <taxon>Bacteria</taxon>
        <taxon>Pseudomonadati</taxon>
        <taxon>Bacteroidota</taxon>
        <taxon>Flavobacteriia</taxon>
        <taxon>Flavobacteriales</taxon>
        <taxon>Cryomorphaceae</taxon>
        <taxon>Cryomorpha</taxon>
    </lineage>
</organism>
<protein>
    <submittedName>
        <fullName evidence="1">Uncharacterized protein</fullName>
    </submittedName>
</protein>
<proteinExistence type="predicted"/>
<name>A0A7K3WTU5_9FLAO</name>
<keyword evidence="2" id="KW-1185">Reference proteome</keyword>
<sequence>MKFRIIHSFGRIAFHQFQNVCDSANYSATEKHKAGNSKVHGFAFLISIHPENIREH</sequence>
<dbReference type="RefSeq" id="WP_163285695.1">
    <property type="nucleotide sequence ID" value="NZ_JAAGVY010000023.1"/>
</dbReference>
<reference evidence="1 2" key="1">
    <citation type="submission" date="2020-02" db="EMBL/GenBank/DDBJ databases">
        <title>Out from the shadows clarifying the taxonomy of the family Cryomorphaceae and related taxa by utilizing the GTDB taxonomic framework.</title>
        <authorList>
            <person name="Bowman J.P."/>
        </authorList>
    </citation>
    <scope>NUCLEOTIDE SEQUENCE [LARGE SCALE GENOMIC DNA]</scope>
    <source>
        <strain evidence="1 2">QSSC 1-22</strain>
    </source>
</reference>
<accession>A0A7K3WTU5</accession>
<evidence type="ECO:0000313" key="1">
    <source>
        <dbReference type="EMBL" id="NEN24302.1"/>
    </source>
</evidence>
<gene>
    <name evidence="1" type="ORF">G3O08_12385</name>
</gene>
<dbReference type="AlphaFoldDB" id="A0A7K3WTU5"/>
<dbReference type="Proteomes" id="UP000486602">
    <property type="component" value="Unassembled WGS sequence"/>
</dbReference>